<protein>
    <submittedName>
        <fullName evidence="1">Oidioi.mRNA.OKI2018_I69.chr1.g1213.t1.cds</fullName>
    </submittedName>
</protein>
<dbReference type="Proteomes" id="UP001158576">
    <property type="component" value="Chromosome 1"/>
</dbReference>
<accession>A0ABN7SQU1</accession>
<sequence length="435" mass="49633">MVVESWIMGKLLDFNHQSLTLRFIEAAKKNEVDSKAVDQTLTNSNRELLERWLIQIEKGRGKLVEILLRKLPLQMAERFLLQLEGDRADVVEAALAGGTIERYLEQMESGNTETVEKILQEWNELGDRFLTQMEKKRVGTVNRILALDEKMVERFLSVCERFGNQIADRLIAQLAKSEQRKNLAIRLLLILEENKYDLAARLTTQAEVNDLCMELATMIVDKRDSGREEFGLKYLVQLEKDRSVICDRLFKFEAKNRSEESRRLMLQLEQDRVELAEYMMNVFEKDDQDFGNRLLGMVEFGKYDLVMKICRESLYMTAEGSKGDFSVAKKLIMSSGNFQHQVLDHLSTQIGKGNFKISQSVTNELEKQQSSSDGEACYGFMNTLFHYLEEDPVAQLARLTGPGPSASGDVKNDASTVVQNLTALALAMSINLSRK</sequence>
<proteinExistence type="predicted"/>
<evidence type="ECO:0000313" key="1">
    <source>
        <dbReference type="EMBL" id="CAG5104357.1"/>
    </source>
</evidence>
<evidence type="ECO:0000313" key="2">
    <source>
        <dbReference type="Proteomes" id="UP001158576"/>
    </source>
</evidence>
<name>A0ABN7SQU1_OIKDI</name>
<reference evidence="1 2" key="1">
    <citation type="submission" date="2021-04" db="EMBL/GenBank/DDBJ databases">
        <authorList>
            <person name="Bliznina A."/>
        </authorList>
    </citation>
    <scope>NUCLEOTIDE SEQUENCE [LARGE SCALE GENOMIC DNA]</scope>
</reference>
<organism evidence="1 2">
    <name type="scientific">Oikopleura dioica</name>
    <name type="common">Tunicate</name>
    <dbReference type="NCBI Taxonomy" id="34765"/>
    <lineage>
        <taxon>Eukaryota</taxon>
        <taxon>Metazoa</taxon>
        <taxon>Chordata</taxon>
        <taxon>Tunicata</taxon>
        <taxon>Appendicularia</taxon>
        <taxon>Copelata</taxon>
        <taxon>Oikopleuridae</taxon>
        <taxon>Oikopleura</taxon>
    </lineage>
</organism>
<dbReference type="EMBL" id="OU015566">
    <property type="protein sequence ID" value="CAG5104357.1"/>
    <property type="molecule type" value="Genomic_DNA"/>
</dbReference>
<gene>
    <name evidence="1" type="ORF">OKIOD_LOCUS9978</name>
</gene>
<keyword evidence="2" id="KW-1185">Reference proteome</keyword>